<evidence type="ECO:0000256" key="1">
    <source>
        <dbReference type="SAM" id="SignalP"/>
    </source>
</evidence>
<feature type="chain" id="PRO_5047050759" evidence="1">
    <location>
        <begin position="22"/>
        <end position="370"/>
    </location>
</feature>
<reference evidence="2 3" key="1">
    <citation type="submission" date="2020-08" db="EMBL/GenBank/DDBJ databases">
        <title>Novel species isolated from subtropical streams in China.</title>
        <authorList>
            <person name="Lu H."/>
        </authorList>
    </citation>
    <scope>NUCLEOTIDE SEQUENCE [LARGE SCALE GENOMIC DNA]</scope>
    <source>
        <strain evidence="2 3">NL8W</strain>
    </source>
</reference>
<dbReference type="RefSeq" id="WP_186954597.1">
    <property type="nucleotide sequence ID" value="NZ_JACOFX010000008.1"/>
</dbReference>
<comment type="caution">
    <text evidence="2">The sequence shown here is derived from an EMBL/GenBank/DDBJ whole genome shotgun (WGS) entry which is preliminary data.</text>
</comment>
<dbReference type="Proteomes" id="UP000646911">
    <property type="component" value="Unassembled WGS sequence"/>
</dbReference>
<keyword evidence="1" id="KW-0732">Signal</keyword>
<evidence type="ECO:0000313" key="3">
    <source>
        <dbReference type="Proteomes" id="UP000646911"/>
    </source>
</evidence>
<name>A0ABR6ZBE2_9BURK</name>
<protein>
    <submittedName>
        <fullName evidence="2">Uncharacterized protein</fullName>
    </submittedName>
</protein>
<dbReference type="EMBL" id="JACOFX010000008">
    <property type="protein sequence ID" value="MBC3909064.1"/>
    <property type="molecule type" value="Genomic_DNA"/>
</dbReference>
<accession>A0ABR6ZBE2</accession>
<sequence>MFSSRLIFSLFCASLSQQAYALDVLAPQKSDEGWQVFSNLDLWEASDFMPTRKIEGDWNTDFSPKDGPNFSLRRLRAELGVGYKEWRLNLEARQEGMLKASSSTLAFVKAYKQAGLPQQAVNYQLDAQLESWSGFGLRAGRWFAFGGEYQPRFFASAVYYMNPQYRATQATGAASYVDNQHYSFSASELDVNSRYQYLFQQFEPEARGYSSSLAMDWQINPAWRMQYQLEDAYNRFAWKNLPELQQSLSSAVVQYDSKGYLNYQPLLQGVNRQRTRSISVPQTHTARLAYQHQQWEFAAQVRHFYGVNLPVLSVANHSAYGRFDASFDTRYKSVGIGWSNQFVGVHLQTDNLNLSSAKVLGLGVQARYQF</sequence>
<proteinExistence type="predicted"/>
<gene>
    <name evidence="2" type="ORF">H8L47_16015</name>
</gene>
<keyword evidence="3" id="KW-1185">Reference proteome</keyword>
<organism evidence="2 3">
    <name type="scientific">Undibacterium umbellatum</name>
    <dbReference type="NCBI Taxonomy" id="2762300"/>
    <lineage>
        <taxon>Bacteria</taxon>
        <taxon>Pseudomonadati</taxon>
        <taxon>Pseudomonadota</taxon>
        <taxon>Betaproteobacteria</taxon>
        <taxon>Burkholderiales</taxon>
        <taxon>Oxalobacteraceae</taxon>
        <taxon>Undibacterium</taxon>
    </lineage>
</organism>
<feature type="signal peptide" evidence="1">
    <location>
        <begin position="1"/>
        <end position="21"/>
    </location>
</feature>
<evidence type="ECO:0000313" key="2">
    <source>
        <dbReference type="EMBL" id="MBC3909064.1"/>
    </source>
</evidence>